<reference evidence="1" key="1">
    <citation type="journal article" date="2022" name="bioRxiv">
        <title>Population genetic analysis of Ophidiomyces ophidiicola, the causative agent of snake fungal disease, indicates recent introductions to the USA.</title>
        <authorList>
            <person name="Ladner J.T."/>
            <person name="Palmer J.M."/>
            <person name="Ettinger C.L."/>
            <person name="Stajich J.E."/>
            <person name="Farrell T.M."/>
            <person name="Glorioso B.M."/>
            <person name="Lawson B."/>
            <person name="Price S.J."/>
            <person name="Stengle A.G."/>
            <person name="Grear D.A."/>
            <person name="Lorch J.M."/>
        </authorList>
    </citation>
    <scope>NUCLEOTIDE SEQUENCE</scope>
    <source>
        <strain evidence="1">NWHC 24266-5</strain>
    </source>
</reference>
<organism evidence="1">
    <name type="scientific">Ophidiomyces ophidiicola</name>
    <dbReference type="NCBI Taxonomy" id="1387563"/>
    <lineage>
        <taxon>Eukaryota</taxon>
        <taxon>Fungi</taxon>
        <taxon>Dikarya</taxon>
        <taxon>Ascomycota</taxon>
        <taxon>Pezizomycotina</taxon>
        <taxon>Eurotiomycetes</taxon>
        <taxon>Eurotiomycetidae</taxon>
        <taxon>Onygenales</taxon>
        <taxon>Onygenaceae</taxon>
        <taxon>Ophidiomyces</taxon>
    </lineage>
</organism>
<dbReference type="EMBL" id="JALBCA010000014">
    <property type="protein sequence ID" value="KAI2391051.1"/>
    <property type="molecule type" value="Genomic_DNA"/>
</dbReference>
<sequence>MAIKNESIWAASPSTTRGQPTQLSVDAKGEKLAYASNKSIFLRSIDDPAVATQYTGHKADTTVARFAPSGYYVASGDSAGIVRVWDCVGEGITKGEYSIINGRINDLAWDGDSQRIIAVGDGKQRYGHCISADSGNTVGEISGHSQSINSVSIRQQRPLRAAAAGDDKTLVFYHGAPFKYNTGHRDNHTNYIYGVAFSPNGEHLISVGGDSRIWLYDGKIGEPKFQFRETEHKGSIFATSWSYDSRKFVTASADRTVKIWDVETQKVIQSWQFGPNNGPATVPNQQVGIVWPSGRSDGLIISLSLSGDLNYLIEGQTKPSKIIHGHQKNITSIVVDSAHSDDTLWTGSYDGRLCSWEVSGGAMKGVQGDGHPGYVVGLVASKESSGRIYSVGWDDTIRSVDISSQSYVGNATKLSAQPKGIASGENAVLIASAQRVDIIRGGDKIGEFRSRAALSAIAAIDHSAALGAEDSTVQFCKIAGGSLEPKADGRVSRNPVTAMAFSPDGTLLAAGDSRGKIVVFKAVDGTIVTDRWTAHTGRITSLAWNKKGTQLVSGGLDTNIFVWSLDRPGDWLEAPNAHKEGVNAVGWVEKGAKIVSAGADGAVKLWQVEF</sequence>
<evidence type="ECO:0000313" key="1">
    <source>
        <dbReference type="EMBL" id="KAI2391051.1"/>
    </source>
</evidence>
<proteinExistence type="predicted"/>
<comment type="caution">
    <text evidence="1">The sequence shown here is derived from an EMBL/GenBank/DDBJ whole genome shotgun (WGS) entry which is preliminary data.</text>
</comment>
<protein>
    <submittedName>
        <fullName evidence="1">WD40 repeat-like protein</fullName>
    </submittedName>
</protein>
<accession>A0ACB8V315</accession>
<gene>
    <name evidence="1" type="primary">AIP1</name>
    <name evidence="1" type="ORF">LOY88_001353</name>
</gene>
<name>A0ACB8V315_9EURO</name>